<gene>
    <name evidence="8" type="ORF">A3196_15515</name>
</gene>
<comment type="caution">
    <text evidence="8">The sequence shown here is derived from an EMBL/GenBank/DDBJ whole genome shotgun (WGS) entry which is preliminary data.</text>
</comment>
<keyword evidence="6 7" id="KW-0472">Membrane</keyword>
<dbReference type="CDD" id="cd10433">
    <property type="entry name" value="YccA_like"/>
    <property type="match status" value="1"/>
</dbReference>
<accession>A0A1E2UWU3</accession>
<keyword evidence="4 7" id="KW-0812">Transmembrane</keyword>
<feature type="transmembrane region" description="Helical" evidence="7">
    <location>
        <begin position="52"/>
        <end position="68"/>
    </location>
</feature>
<evidence type="ECO:0000256" key="3">
    <source>
        <dbReference type="ARBA" id="ARBA00022475"/>
    </source>
</evidence>
<evidence type="ECO:0000313" key="9">
    <source>
        <dbReference type="Proteomes" id="UP000094849"/>
    </source>
</evidence>
<keyword evidence="9" id="KW-1185">Reference proteome</keyword>
<organism evidence="8 9">
    <name type="scientific">Candidatus Thiodiazotropha endoloripes</name>
    <dbReference type="NCBI Taxonomy" id="1818881"/>
    <lineage>
        <taxon>Bacteria</taxon>
        <taxon>Pseudomonadati</taxon>
        <taxon>Pseudomonadota</taxon>
        <taxon>Gammaproteobacteria</taxon>
        <taxon>Chromatiales</taxon>
        <taxon>Sedimenticolaceae</taxon>
        <taxon>Candidatus Thiodiazotropha</taxon>
    </lineage>
</organism>
<feature type="transmembrane region" description="Helical" evidence="7">
    <location>
        <begin position="108"/>
        <end position="129"/>
    </location>
</feature>
<dbReference type="PANTHER" id="PTHR23291:SF115">
    <property type="entry name" value="MODULATOR OF FTSH PROTEASE YCCA"/>
    <property type="match status" value="1"/>
</dbReference>
<sequence>MNRLDFTATQSIESTLSTNKLIKNTYMLLSATLVWSALMALVSMAIAPSPMISLGTSLGALVVLWFVLPRYANSAAGLWVVFGVTGLLGFGLGPTLNYYVALSNGGQIVATAFGGTGIIFLALSGYALSTKRDFSFMGGFIFAGMIVVMLASLAGLFLDMPGLHLAISAAVILLMSGYILFETSQMVNGAQTNYIMATVSLYLAILNIFTSLLHLLGALGGED</sequence>
<dbReference type="InterPro" id="IPR006213">
    <property type="entry name" value="Bax_inhbtr1_CS"/>
</dbReference>
<dbReference type="OrthoDB" id="9813298at2"/>
<dbReference type="Pfam" id="PF01027">
    <property type="entry name" value="Bax1-I"/>
    <property type="match status" value="1"/>
</dbReference>
<dbReference type="Proteomes" id="UP000094849">
    <property type="component" value="Unassembled WGS sequence"/>
</dbReference>
<dbReference type="InterPro" id="IPR006214">
    <property type="entry name" value="Bax_inhibitor_1-related"/>
</dbReference>
<feature type="transmembrane region" description="Helical" evidence="7">
    <location>
        <begin position="75"/>
        <end position="96"/>
    </location>
</feature>
<protein>
    <submittedName>
        <fullName evidence="8">BAX inhibitor protein</fullName>
    </submittedName>
</protein>
<proteinExistence type="inferred from homology"/>
<evidence type="ECO:0000256" key="2">
    <source>
        <dbReference type="ARBA" id="ARBA00010350"/>
    </source>
</evidence>
<evidence type="ECO:0000256" key="6">
    <source>
        <dbReference type="ARBA" id="ARBA00023136"/>
    </source>
</evidence>
<dbReference type="RefSeq" id="WP_068993560.1">
    <property type="nucleotide sequence ID" value="NZ_LVJW01000003.1"/>
</dbReference>
<feature type="transmembrane region" description="Helical" evidence="7">
    <location>
        <begin position="163"/>
        <end position="181"/>
    </location>
</feature>
<evidence type="ECO:0000256" key="4">
    <source>
        <dbReference type="ARBA" id="ARBA00022692"/>
    </source>
</evidence>
<comment type="similarity">
    <text evidence="2 7">Belongs to the BI1 family.</text>
</comment>
<feature type="transmembrane region" description="Helical" evidence="7">
    <location>
        <begin position="136"/>
        <end position="157"/>
    </location>
</feature>
<reference evidence="8 9" key="1">
    <citation type="submission" date="2016-03" db="EMBL/GenBank/DDBJ databases">
        <title>Chemosynthetic sulphur-oxidizing symbionts of marine invertebrate animals are capable of nitrogen fixation.</title>
        <authorList>
            <person name="Petersen J.M."/>
            <person name="Kemper A."/>
            <person name="Gruber-Vodicka H."/>
            <person name="Cardini U."/>
            <person name="Geest Mvander."/>
            <person name="Kleiner M."/>
            <person name="Bulgheresi S."/>
            <person name="Fussmann M."/>
            <person name="Herbold C."/>
            <person name="Seah B.K.B."/>
            <person name="Antony C.Paul."/>
            <person name="Liu D."/>
            <person name="Belitz A."/>
            <person name="Weber M."/>
        </authorList>
    </citation>
    <scope>NUCLEOTIDE SEQUENCE [LARGE SCALE GENOMIC DNA]</scope>
    <source>
        <strain evidence="8">G_D</strain>
    </source>
</reference>
<dbReference type="GO" id="GO:0005886">
    <property type="term" value="C:plasma membrane"/>
    <property type="evidence" value="ECO:0007669"/>
    <property type="project" value="UniProtKB-SubCell"/>
</dbReference>
<evidence type="ECO:0000313" key="8">
    <source>
        <dbReference type="EMBL" id="ODB98041.1"/>
    </source>
</evidence>
<comment type="subcellular location">
    <subcellularLocation>
        <location evidence="1">Cell membrane</location>
        <topology evidence="1">Multi-pass membrane protein</topology>
    </subcellularLocation>
</comment>
<feature type="transmembrane region" description="Helical" evidence="7">
    <location>
        <begin position="193"/>
        <end position="216"/>
    </location>
</feature>
<evidence type="ECO:0000256" key="1">
    <source>
        <dbReference type="ARBA" id="ARBA00004651"/>
    </source>
</evidence>
<dbReference type="PROSITE" id="PS01243">
    <property type="entry name" value="BI1"/>
    <property type="match status" value="1"/>
</dbReference>
<dbReference type="AlphaFoldDB" id="A0A1E2UWU3"/>
<evidence type="ECO:0000256" key="7">
    <source>
        <dbReference type="RuleBase" id="RU004379"/>
    </source>
</evidence>
<evidence type="ECO:0000256" key="5">
    <source>
        <dbReference type="ARBA" id="ARBA00022989"/>
    </source>
</evidence>
<dbReference type="EMBL" id="LVJZ01000003">
    <property type="protein sequence ID" value="ODB98041.1"/>
    <property type="molecule type" value="Genomic_DNA"/>
</dbReference>
<dbReference type="PANTHER" id="PTHR23291">
    <property type="entry name" value="BAX INHIBITOR-RELATED"/>
    <property type="match status" value="1"/>
</dbReference>
<name>A0A1E2UWU3_9GAMM</name>
<dbReference type="STRING" id="1818881.A3196_15515"/>
<keyword evidence="3" id="KW-1003">Cell membrane</keyword>
<keyword evidence="5 7" id="KW-1133">Transmembrane helix</keyword>
<feature type="transmembrane region" description="Helical" evidence="7">
    <location>
        <begin position="26"/>
        <end position="46"/>
    </location>
</feature>